<comment type="caution">
    <text evidence="1">The sequence shown here is derived from an EMBL/GenBank/DDBJ whole genome shotgun (WGS) entry which is preliminary data.</text>
</comment>
<feature type="non-terminal residue" evidence="1">
    <location>
        <position position="279"/>
    </location>
</feature>
<dbReference type="Proteomes" id="UP001432322">
    <property type="component" value="Unassembled WGS sequence"/>
</dbReference>
<keyword evidence="2" id="KW-1185">Reference proteome</keyword>
<organism evidence="1 2">
    <name type="scientific">Pristionchus fissidentatus</name>
    <dbReference type="NCBI Taxonomy" id="1538716"/>
    <lineage>
        <taxon>Eukaryota</taxon>
        <taxon>Metazoa</taxon>
        <taxon>Ecdysozoa</taxon>
        <taxon>Nematoda</taxon>
        <taxon>Chromadorea</taxon>
        <taxon>Rhabditida</taxon>
        <taxon>Rhabditina</taxon>
        <taxon>Diplogasteromorpha</taxon>
        <taxon>Diplogasteroidea</taxon>
        <taxon>Neodiplogasteridae</taxon>
        <taxon>Pristionchus</taxon>
    </lineage>
</organism>
<proteinExistence type="predicted"/>
<evidence type="ECO:0000313" key="1">
    <source>
        <dbReference type="EMBL" id="GMT33758.1"/>
    </source>
</evidence>
<sequence>SARLHIVRLHRLDEGGLFTYHYARIRMIANKIQVTFFAKRDVLRDGSFFEMANPGYEHPCVKFLSPEAFPTSFKPIILYALGNEFMIWFQTREGLRLLHYRLTWDGTNVGNGYGIHNRQERTIVQIIPEERVKHIITSDKEVHYFFVTTENENENNVFILKHTHLMLGDFSRIQFLETKMPMDVFPRGIVGNVMPYFSLAMVSKKNKRTFNKLCSYVIAEFFRNQSIDANGKLISDLPEITDPPLALNIFATHFRSAYPFVQSGTTIMKPNYSLLPILL</sequence>
<reference evidence="1" key="1">
    <citation type="submission" date="2023-10" db="EMBL/GenBank/DDBJ databases">
        <title>Genome assembly of Pristionchus species.</title>
        <authorList>
            <person name="Yoshida K."/>
            <person name="Sommer R.J."/>
        </authorList>
    </citation>
    <scope>NUCLEOTIDE SEQUENCE</scope>
    <source>
        <strain evidence="1">RS5133</strain>
    </source>
</reference>
<evidence type="ECO:0000313" key="2">
    <source>
        <dbReference type="Proteomes" id="UP001432322"/>
    </source>
</evidence>
<accession>A0AAV5WT08</accession>
<dbReference type="EMBL" id="BTSY01000006">
    <property type="protein sequence ID" value="GMT33758.1"/>
    <property type="molecule type" value="Genomic_DNA"/>
</dbReference>
<protein>
    <submittedName>
        <fullName evidence="1">Uncharacterized protein</fullName>
    </submittedName>
</protein>
<name>A0AAV5WT08_9BILA</name>
<gene>
    <name evidence="1" type="ORF">PFISCL1PPCAC_25055</name>
</gene>
<feature type="non-terminal residue" evidence="1">
    <location>
        <position position="1"/>
    </location>
</feature>
<dbReference type="AlphaFoldDB" id="A0AAV5WT08"/>